<dbReference type="HOGENOM" id="CLU_2133574_0_0_1"/>
<dbReference type="VEuPathDB" id="FungiDB:FOC1_g10005480"/>
<reference evidence="2" key="2">
    <citation type="journal article" date="2014" name="PLoS ONE">
        <title>Genome and Transcriptome Analysis of the Fungal Pathogen Fusarium oxysporum f. sp. cubense Causing Banana Vascular Wilt Disease.</title>
        <authorList>
            <person name="Guo L."/>
            <person name="Han L."/>
            <person name="Yang L."/>
            <person name="Zeng H."/>
            <person name="Fan D."/>
            <person name="Zhu Y."/>
            <person name="Feng Y."/>
            <person name="Wang G."/>
            <person name="Peng C."/>
            <person name="Jiang X."/>
            <person name="Zhou D."/>
            <person name="Ni P."/>
            <person name="Liang C."/>
            <person name="Liu L."/>
            <person name="Wang J."/>
            <person name="Mao C."/>
            <person name="Fang X."/>
            <person name="Peng M."/>
            <person name="Huang J."/>
        </authorList>
    </citation>
    <scope>NUCLEOTIDE SEQUENCE [LARGE SCALE GENOMIC DNA]</scope>
    <source>
        <strain evidence="2">race 1</strain>
    </source>
</reference>
<proteinExistence type="predicted"/>
<accession>N4V3B1</accession>
<organism evidence="1 2">
    <name type="scientific">Fusarium oxysporum f. sp. cubense (strain race 1)</name>
    <name type="common">Panama disease fungus</name>
    <dbReference type="NCBI Taxonomy" id="1229664"/>
    <lineage>
        <taxon>Eukaryota</taxon>
        <taxon>Fungi</taxon>
        <taxon>Dikarya</taxon>
        <taxon>Ascomycota</taxon>
        <taxon>Pezizomycotina</taxon>
        <taxon>Sordariomycetes</taxon>
        <taxon>Hypocreomycetidae</taxon>
        <taxon>Hypocreales</taxon>
        <taxon>Nectriaceae</taxon>
        <taxon>Fusarium</taxon>
        <taxon>Fusarium oxysporum species complex</taxon>
    </lineage>
</organism>
<protein>
    <submittedName>
        <fullName evidence="1">Uncharacterized protein</fullName>
    </submittedName>
</protein>
<evidence type="ECO:0000313" key="1">
    <source>
        <dbReference type="EMBL" id="ENH75506.1"/>
    </source>
</evidence>
<reference evidence="2" key="1">
    <citation type="submission" date="2012-09" db="EMBL/GenBank/DDBJ databases">
        <title>Genome sequencing and comparative transcriptomics of race 1 and race 4 of banana pathogen: Fusarium oxysporum f. sp. cubense.</title>
        <authorList>
            <person name="Fang X."/>
            <person name="Huang J."/>
        </authorList>
    </citation>
    <scope>NUCLEOTIDE SEQUENCE [LARGE SCALE GENOMIC DNA]</scope>
    <source>
        <strain evidence="2">race 1</strain>
    </source>
</reference>
<dbReference type="EMBL" id="KB729965">
    <property type="protein sequence ID" value="ENH75506.1"/>
    <property type="molecule type" value="Genomic_DNA"/>
</dbReference>
<sequence length="113" mass="12858">MAMRPDRPGVQTFRVYDPELDNPGHAEDVMGFAINNGTPRMRWSLPSCLHRLALPLWNKYPDSIDGTSNHNISTYLIDSSLWTACQESRSMMKRGFRTNKTSSKSFLGSRTAY</sequence>
<evidence type="ECO:0000313" key="2">
    <source>
        <dbReference type="Proteomes" id="UP000016928"/>
    </source>
</evidence>
<name>N4V3B1_FUSC1</name>
<dbReference type="Proteomes" id="UP000016928">
    <property type="component" value="Unassembled WGS sequence"/>
</dbReference>
<dbReference type="AlphaFoldDB" id="N4V3B1"/>
<gene>
    <name evidence="1" type="ORF">FOC1_g10005480</name>
</gene>
<dbReference type="OrthoDB" id="3596450at2759"/>